<dbReference type="EMBL" id="CP025958">
    <property type="protein sequence ID" value="AWM41805.1"/>
    <property type="molecule type" value="Genomic_DNA"/>
</dbReference>
<evidence type="ECO:0000256" key="1">
    <source>
        <dbReference type="SAM" id="Phobius"/>
    </source>
</evidence>
<accession>A0A2Z3HFQ2</accession>
<evidence type="ECO:0000313" key="3">
    <source>
        <dbReference type="Proteomes" id="UP000245802"/>
    </source>
</evidence>
<dbReference type="KEGG" id="gog:C1280_35640"/>
<feature type="transmembrane region" description="Helical" evidence="1">
    <location>
        <begin position="38"/>
        <end position="59"/>
    </location>
</feature>
<keyword evidence="3" id="KW-1185">Reference proteome</keyword>
<dbReference type="Proteomes" id="UP000245802">
    <property type="component" value="Chromosome"/>
</dbReference>
<keyword evidence="1" id="KW-0812">Transmembrane</keyword>
<organism evidence="2 3">
    <name type="scientific">Gemmata obscuriglobus</name>
    <dbReference type="NCBI Taxonomy" id="114"/>
    <lineage>
        <taxon>Bacteria</taxon>
        <taxon>Pseudomonadati</taxon>
        <taxon>Planctomycetota</taxon>
        <taxon>Planctomycetia</taxon>
        <taxon>Gemmatales</taxon>
        <taxon>Gemmataceae</taxon>
        <taxon>Gemmata</taxon>
    </lineage>
</organism>
<protein>
    <submittedName>
        <fullName evidence="2">Uncharacterized protein</fullName>
    </submittedName>
</protein>
<proteinExistence type="predicted"/>
<dbReference type="AlphaFoldDB" id="A0A2Z3HFQ2"/>
<keyword evidence="1" id="KW-1133">Transmembrane helix</keyword>
<reference evidence="2 3" key="1">
    <citation type="submission" date="2018-01" db="EMBL/GenBank/DDBJ databases">
        <title>G. obscuriglobus.</title>
        <authorList>
            <person name="Franke J."/>
            <person name="Blomberg W."/>
            <person name="Selmecki A."/>
        </authorList>
    </citation>
    <scope>NUCLEOTIDE SEQUENCE [LARGE SCALE GENOMIC DNA]</scope>
    <source>
        <strain evidence="2 3">DSM 5831</strain>
    </source>
</reference>
<sequence length="111" mass="11979">MGLLVTAAISVTALIVALIIDVVILATFRLEPPQKTQVVVRTTWGAAMLVANFVIINGALRMKQLESHPLALTACVLGMIPCLGPCFVLGLPFGIWGLTVLNEPRVRRAFR</sequence>
<keyword evidence="1" id="KW-0472">Membrane</keyword>
<gene>
    <name evidence="2" type="ORF">C1280_35640</name>
</gene>
<feature type="transmembrane region" description="Helical" evidence="1">
    <location>
        <begin position="71"/>
        <end position="101"/>
    </location>
</feature>
<evidence type="ECO:0000313" key="2">
    <source>
        <dbReference type="EMBL" id="AWM41805.1"/>
    </source>
</evidence>
<feature type="transmembrane region" description="Helical" evidence="1">
    <location>
        <begin position="6"/>
        <end position="26"/>
    </location>
</feature>
<name>A0A2Z3HFQ2_9BACT</name>